<gene>
    <name evidence="1" type="ORF">pgond44_14728</name>
</gene>
<comment type="caution">
    <text evidence="1">The sequence shown here is derived from an EMBL/GenBank/DDBJ whole genome shotgun (WGS) entry which is preliminary data.</text>
</comment>
<organism evidence="1 2">
    <name type="scientific">Psychroflexus gondwanensis ACAM 44</name>
    <dbReference type="NCBI Taxonomy" id="1189619"/>
    <lineage>
        <taxon>Bacteria</taxon>
        <taxon>Pseudomonadati</taxon>
        <taxon>Bacteroidota</taxon>
        <taxon>Flavobacteriia</taxon>
        <taxon>Flavobacteriales</taxon>
        <taxon>Flavobacteriaceae</taxon>
        <taxon>Psychroflexus</taxon>
    </lineage>
</organism>
<proteinExistence type="predicted"/>
<dbReference type="SUPFAM" id="SSF53474">
    <property type="entry name" value="alpha/beta-Hydrolases"/>
    <property type="match status" value="1"/>
</dbReference>
<accession>N1WVJ6</accession>
<dbReference type="eggNOG" id="COG1073">
    <property type="taxonomic scope" value="Bacteria"/>
</dbReference>
<dbReference type="EMBL" id="APLF01000032">
    <property type="protein sequence ID" value="EMY79873.1"/>
    <property type="molecule type" value="Genomic_DNA"/>
</dbReference>
<dbReference type="STRING" id="1189619.pgond44_14728"/>
<evidence type="ECO:0000313" key="1">
    <source>
        <dbReference type="EMBL" id="EMY79873.1"/>
    </source>
</evidence>
<dbReference type="AlphaFoldDB" id="N1WVJ6"/>
<sequence length="394" mass="45746">MTECNETKEQRRHSRIYNKLAVQWLNEALCFVSSTLVADSLVLQNRRLLVISKSFTTFKSRMKKLLILISILIAQNTFAQKTVEDFGYTHHQIDFQSDKVDFIVKSKKGEENIKKPILIFIQGSLAKPLIKYTDKGNHFSPFSFSTEIFTEEFHLISINKPGVPLIINKSELADNGEFRDSKSNLPPKNYTEKANLDFYTERNNTIIEYLIKQPWTDTNKIVIAGHSEGSSVAVKMAITNRNVTHLIYSGGTPYYSRILSIITQDRKLENENTSWVKKDFDYWKSVNDKPFETSREHGYNANKGTYSFSKSLNEDFKRLTIPVLISYGTKDAACPFNDLLRVEMIQENKTNIDFESYLNREHNYFEITENGQINYEKFGWDLVGKAWLKWINEK</sequence>
<dbReference type="InterPro" id="IPR029058">
    <property type="entry name" value="AB_hydrolase_fold"/>
</dbReference>
<dbReference type="Gene3D" id="3.40.50.1820">
    <property type="entry name" value="alpha/beta hydrolase"/>
    <property type="match status" value="1"/>
</dbReference>
<evidence type="ECO:0000313" key="2">
    <source>
        <dbReference type="Proteomes" id="UP000012317"/>
    </source>
</evidence>
<name>N1WVJ6_9FLAO</name>
<reference evidence="1 2" key="1">
    <citation type="journal article" date="2014" name="Genome Biol. Evol.">
        <title>Extensive gene acquisition in the extremely psychrophilic bacterial species Psychroflexus torquis and the link to sea-ice ecosystem specialism.</title>
        <authorList>
            <person name="Feng S."/>
            <person name="Powell S.M."/>
            <person name="Wilson R."/>
            <person name="Bowman J.P."/>
        </authorList>
    </citation>
    <scope>NUCLEOTIDE SEQUENCE [LARGE SCALE GENOMIC DNA]</scope>
    <source>
        <strain evidence="1 2">ACAM 44</strain>
    </source>
</reference>
<keyword evidence="2" id="KW-1185">Reference proteome</keyword>
<protein>
    <submittedName>
        <fullName evidence="1">Uncharacterized protein</fullName>
    </submittedName>
</protein>
<dbReference type="Proteomes" id="UP000012317">
    <property type="component" value="Unassembled WGS sequence"/>
</dbReference>